<evidence type="ECO:0000256" key="1">
    <source>
        <dbReference type="ARBA" id="ARBA00001946"/>
    </source>
</evidence>
<dbReference type="GO" id="GO:0000162">
    <property type="term" value="P:L-tryptophan biosynthetic process"/>
    <property type="evidence" value="ECO:0007669"/>
    <property type="project" value="TreeGrafter"/>
</dbReference>
<keyword evidence="7" id="KW-1185">Reference proteome</keyword>
<evidence type="ECO:0000256" key="4">
    <source>
        <dbReference type="ARBA" id="ARBA00023239"/>
    </source>
</evidence>
<dbReference type="InterPro" id="IPR019999">
    <property type="entry name" value="Anth_synth_I-like"/>
</dbReference>
<feature type="domain" description="Chorismate-utilising enzyme C-terminal" evidence="5">
    <location>
        <begin position="177"/>
        <end position="428"/>
    </location>
</feature>
<dbReference type="Proteomes" id="UP000191342">
    <property type="component" value="Unassembled WGS sequence"/>
</dbReference>
<keyword evidence="3" id="KW-0460">Magnesium</keyword>
<dbReference type="EMBL" id="MLQL01000007">
    <property type="protein sequence ID" value="OQE26203.1"/>
    <property type="molecule type" value="Genomic_DNA"/>
</dbReference>
<gene>
    <name evidence="6" type="ORF">PENFLA_c007G00108</name>
</gene>
<evidence type="ECO:0000259" key="5">
    <source>
        <dbReference type="Pfam" id="PF00425"/>
    </source>
</evidence>
<sequence length="442" mass="48582">MSPDLSSITFTCKTDTLKTVAMVLANHKNDNYYAYERDEHWYIGLGNKSSLLVDSEGKTVTIKTETKEESYPVNGTPLADISRKFVHENFNSGGKIFGQVAFNYAAHIRGQPYRPGQWPLLSLLVPYNQVVIHRDVVTVTGSDDESVRELYNMIKLGGTIPNPVYLQTIDTDDNMGRYTARVARALSDIQRGQYIKVIPSRAIEIEGKIDMPATLLGGRRSNNPARCFSLSHAGFQATGFSPELVMSGQNGKVITEPLAGTRSCRGTEAEVERLKHELLSDPKEIVEHVLSVKEAIQELGQLCPANSIFVEDLMSVRARGAVQHLGSRVAGTLSPDKDVWDALAVLFPSITASGIPKNAAIDAIQHLEHQSRELYSGAVLMIEDPHSFEAALVLRTVFQDPNRQWIQAGAGVISQSNPQRELTETCEKLASIAPFVASEASF</sequence>
<dbReference type="Pfam" id="PF00425">
    <property type="entry name" value="Chorismate_bind"/>
    <property type="match status" value="1"/>
</dbReference>
<name>A0A1V6TKU5_9EURO</name>
<evidence type="ECO:0000313" key="6">
    <source>
        <dbReference type="EMBL" id="OQE26203.1"/>
    </source>
</evidence>
<accession>A0A1V6TKU5</accession>
<dbReference type="InterPro" id="IPR015890">
    <property type="entry name" value="Chorismate_C"/>
</dbReference>
<evidence type="ECO:0000256" key="2">
    <source>
        <dbReference type="ARBA" id="ARBA00022723"/>
    </source>
</evidence>
<reference evidence="7" key="1">
    <citation type="journal article" date="2017" name="Nat. Microbiol.">
        <title>Global analysis of biosynthetic gene clusters reveals vast potential of secondary metabolite production in Penicillium species.</title>
        <authorList>
            <person name="Nielsen J.C."/>
            <person name="Grijseels S."/>
            <person name="Prigent S."/>
            <person name="Ji B."/>
            <person name="Dainat J."/>
            <person name="Nielsen K.F."/>
            <person name="Frisvad J.C."/>
            <person name="Workman M."/>
            <person name="Nielsen J."/>
        </authorList>
    </citation>
    <scope>NUCLEOTIDE SEQUENCE [LARGE SCALE GENOMIC DNA]</scope>
    <source>
        <strain evidence="7">IBT 14082</strain>
    </source>
</reference>
<dbReference type="PANTHER" id="PTHR11236:SF48">
    <property type="entry name" value="ISOCHORISMATE SYNTHASE MENF"/>
    <property type="match status" value="1"/>
</dbReference>
<dbReference type="AlphaFoldDB" id="A0A1V6TKU5"/>
<dbReference type="SUPFAM" id="SSF56322">
    <property type="entry name" value="ADC synthase"/>
    <property type="match status" value="1"/>
</dbReference>
<protein>
    <recommendedName>
        <fullName evidence="5">Chorismate-utilising enzyme C-terminal domain-containing protein</fullName>
    </recommendedName>
</protein>
<keyword evidence="2" id="KW-0479">Metal-binding</keyword>
<dbReference type="STRING" id="254877.A0A1V6TKU5"/>
<dbReference type="Gene3D" id="3.60.120.10">
    <property type="entry name" value="Anthranilate synthase"/>
    <property type="match status" value="1"/>
</dbReference>
<dbReference type="InterPro" id="IPR019996">
    <property type="entry name" value="Salicylate_synthase"/>
</dbReference>
<proteinExistence type="predicted"/>
<dbReference type="PANTHER" id="PTHR11236">
    <property type="entry name" value="AMINOBENZOATE/ANTHRANILATE SYNTHASE"/>
    <property type="match status" value="1"/>
</dbReference>
<keyword evidence="4" id="KW-0456">Lyase</keyword>
<evidence type="ECO:0000256" key="3">
    <source>
        <dbReference type="ARBA" id="ARBA00022842"/>
    </source>
</evidence>
<dbReference type="InterPro" id="IPR005801">
    <property type="entry name" value="ADC_synthase"/>
</dbReference>
<organism evidence="6 7">
    <name type="scientific">Penicillium flavigenum</name>
    <dbReference type="NCBI Taxonomy" id="254877"/>
    <lineage>
        <taxon>Eukaryota</taxon>
        <taxon>Fungi</taxon>
        <taxon>Dikarya</taxon>
        <taxon>Ascomycota</taxon>
        <taxon>Pezizomycotina</taxon>
        <taxon>Eurotiomycetes</taxon>
        <taxon>Eurotiomycetidae</taxon>
        <taxon>Eurotiales</taxon>
        <taxon>Aspergillaceae</taxon>
        <taxon>Penicillium</taxon>
    </lineage>
</organism>
<comment type="caution">
    <text evidence="6">The sequence shown here is derived from an EMBL/GenBank/DDBJ whole genome shotgun (WGS) entry which is preliminary data.</text>
</comment>
<dbReference type="OrthoDB" id="1865897at2759"/>
<dbReference type="NCBIfam" id="TIGR03494">
    <property type="entry name" value="salicyl_syn"/>
    <property type="match status" value="1"/>
</dbReference>
<comment type="cofactor">
    <cofactor evidence="1">
        <name>Mg(2+)</name>
        <dbReference type="ChEBI" id="CHEBI:18420"/>
    </cofactor>
</comment>
<dbReference type="GO" id="GO:0046872">
    <property type="term" value="F:metal ion binding"/>
    <property type="evidence" value="ECO:0007669"/>
    <property type="project" value="UniProtKB-KW"/>
</dbReference>
<dbReference type="GO" id="GO:0008909">
    <property type="term" value="F:isochorismate synthase activity"/>
    <property type="evidence" value="ECO:0007669"/>
    <property type="project" value="InterPro"/>
</dbReference>
<dbReference type="GO" id="GO:0016833">
    <property type="term" value="F:oxo-acid-lyase activity"/>
    <property type="evidence" value="ECO:0007669"/>
    <property type="project" value="InterPro"/>
</dbReference>
<evidence type="ECO:0000313" key="7">
    <source>
        <dbReference type="Proteomes" id="UP000191342"/>
    </source>
</evidence>